<accession>A0A7S3LW25</accession>
<dbReference type="PRINTS" id="PR00926">
    <property type="entry name" value="MITOCARRIER"/>
</dbReference>
<sequence length="414" mass="44163">MTEREGQRNLNSASTSSRDAMGTRTAAAASSFSSSVPRWVHFSAGGVGGTIGAVATCPLEVVKTRLQSTNHTLTTSARMPRASIPSFGSRLLSPVFAVKSIAKEEGVRGLFRGVDTLIVGVAPTRAIYFFTYSAMKVELARLGAGDGPMAHLGSACIAGFVTCTAINPLHFVRTRLQLQYESFKKGSERELAKGKDALWVIKTVYKEEGIRGFYKGLAASYLGIIENVIQFTLYEFFKKGLAERKQMGSGDGSSRGGMIRSGVEEEAPEEFVSSAGEGRDKVTAAKTVNQNLSHWDTVTASVGAKVIAAVIAYPHEVLRTRMRELGDSTSSKQLHAQRAKDGITAVSGGRVTGAGNAIKEGVSIAGMVRHIYRTEGLGGLYAGLGISLVKSIPNTAIMFVVYEAIVKWAESTYG</sequence>
<dbReference type="InterPro" id="IPR049562">
    <property type="entry name" value="SLC25A33/36-like"/>
</dbReference>
<evidence type="ECO:0000256" key="7">
    <source>
        <dbReference type="ARBA" id="ARBA00023128"/>
    </source>
</evidence>
<feature type="repeat" description="Solcar" evidence="9">
    <location>
        <begin position="36"/>
        <end position="138"/>
    </location>
</feature>
<dbReference type="EMBL" id="HBIB01045134">
    <property type="protein sequence ID" value="CAE0267229.1"/>
    <property type="molecule type" value="Transcribed_RNA"/>
</dbReference>
<keyword evidence="8 9" id="KW-0472">Membrane</keyword>
<evidence type="ECO:0000256" key="2">
    <source>
        <dbReference type="ARBA" id="ARBA00022448"/>
    </source>
</evidence>
<feature type="compositionally biased region" description="Polar residues" evidence="11">
    <location>
        <begin position="8"/>
        <end position="18"/>
    </location>
</feature>
<keyword evidence="3 9" id="KW-0812">Transmembrane</keyword>
<evidence type="ECO:0008006" key="13">
    <source>
        <dbReference type="Google" id="ProtNLM"/>
    </source>
</evidence>
<evidence type="ECO:0000256" key="4">
    <source>
        <dbReference type="ARBA" id="ARBA00022737"/>
    </source>
</evidence>
<evidence type="ECO:0000256" key="5">
    <source>
        <dbReference type="ARBA" id="ARBA00022792"/>
    </source>
</evidence>
<dbReference type="PANTHER" id="PTHR45829">
    <property type="entry name" value="MITOCHONDRIAL CARRIER PROTEIN RIM2"/>
    <property type="match status" value="1"/>
</dbReference>
<gene>
    <name evidence="12" type="ORF">PBIL07802_LOCUS29572</name>
</gene>
<feature type="repeat" description="Solcar" evidence="9">
    <location>
        <begin position="292"/>
        <end position="408"/>
    </location>
</feature>
<keyword evidence="4" id="KW-0677">Repeat</keyword>
<keyword evidence="2 10" id="KW-0813">Transport</keyword>
<evidence type="ECO:0000256" key="8">
    <source>
        <dbReference type="ARBA" id="ARBA00023136"/>
    </source>
</evidence>
<dbReference type="InterPro" id="IPR002067">
    <property type="entry name" value="MCP"/>
</dbReference>
<keyword evidence="7" id="KW-0496">Mitochondrion</keyword>
<dbReference type="PROSITE" id="PS50920">
    <property type="entry name" value="SOLCAR"/>
    <property type="match status" value="3"/>
</dbReference>
<keyword evidence="6" id="KW-1133">Transmembrane helix</keyword>
<evidence type="ECO:0000313" key="12">
    <source>
        <dbReference type="EMBL" id="CAE0267229.1"/>
    </source>
</evidence>
<feature type="region of interest" description="Disordered" evidence="11">
    <location>
        <begin position="245"/>
        <end position="266"/>
    </location>
</feature>
<dbReference type="Pfam" id="PF00153">
    <property type="entry name" value="Mito_carr"/>
    <property type="match status" value="3"/>
</dbReference>
<proteinExistence type="inferred from homology"/>
<evidence type="ECO:0000256" key="10">
    <source>
        <dbReference type="RuleBase" id="RU000488"/>
    </source>
</evidence>
<dbReference type="InterPro" id="IPR018108">
    <property type="entry name" value="MCP_transmembrane"/>
</dbReference>
<organism evidence="12">
    <name type="scientific">Palpitomonas bilix</name>
    <dbReference type="NCBI Taxonomy" id="652834"/>
    <lineage>
        <taxon>Eukaryota</taxon>
        <taxon>Eukaryota incertae sedis</taxon>
    </lineage>
</organism>
<feature type="repeat" description="Solcar" evidence="9">
    <location>
        <begin position="146"/>
        <end position="240"/>
    </location>
</feature>
<dbReference type="SUPFAM" id="SSF103506">
    <property type="entry name" value="Mitochondrial carrier"/>
    <property type="match status" value="1"/>
</dbReference>
<dbReference type="AlphaFoldDB" id="A0A7S3LW25"/>
<evidence type="ECO:0000256" key="6">
    <source>
        <dbReference type="ARBA" id="ARBA00022989"/>
    </source>
</evidence>
<dbReference type="GO" id="GO:0015218">
    <property type="term" value="F:pyrimidine nucleotide transmembrane transporter activity"/>
    <property type="evidence" value="ECO:0007669"/>
    <property type="project" value="InterPro"/>
</dbReference>
<dbReference type="PANTHER" id="PTHR45829:SF4">
    <property type="entry name" value="MITOCHONDRIAL CARRIER PROTEIN RIM2"/>
    <property type="match status" value="1"/>
</dbReference>
<dbReference type="GO" id="GO:1990519">
    <property type="term" value="P:pyrimidine nucleotide import into mitochondrion"/>
    <property type="evidence" value="ECO:0007669"/>
    <property type="project" value="TreeGrafter"/>
</dbReference>
<dbReference type="Gene3D" id="1.50.40.10">
    <property type="entry name" value="Mitochondrial carrier domain"/>
    <property type="match status" value="2"/>
</dbReference>
<reference evidence="12" key="1">
    <citation type="submission" date="2021-01" db="EMBL/GenBank/DDBJ databases">
        <authorList>
            <person name="Corre E."/>
            <person name="Pelletier E."/>
            <person name="Niang G."/>
            <person name="Scheremetjew M."/>
            <person name="Finn R."/>
            <person name="Kale V."/>
            <person name="Holt S."/>
            <person name="Cochrane G."/>
            <person name="Meng A."/>
            <person name="Brown T."/>
            <person name="Cohen L."/>
        </authorList>
    </citation>
    <scope>NUCLEOTIDE SEQUENCE</scope>
    <source>
        <strain evidence="12">NIES-2562</strain>
    </source>
</reference>
<dbReference type="InterPro" id="IPR023395">
    <property type="entry name" value="MCP_dom_sf"/>
</dbReference>
<dbReference type="GO" id="GO:0005743">
    <property type="term" value="C:mitochondrial inner membrane"/>
    <property type="evidence" value="ECO:0007669"/>
    <property type="project" value="UniProtKB-SubCell"/>
</dbReference>
<evidence type="ECO:0000256" key="1">
    <source>
        <dbReference type="ARBA" id="ARBA00004448"/>
    </source>
</evidence>
<protein>
    <recommendedName>
        <fullName evidence="13">Mitochondrial carrier protein</fullName>
    </recommendedName>
</protein>
<name>A0A7S3LW25_9EUKA</name>
<keyword evidence="5" id="KW-0999">Mitochondrion inner membrane</keyword>
<comment type="subcellular location">
    <subcellularLocation>
        <location evidence="1">Mitochondrion inner membrane</location>
        <topology evidence="1">Multi-pass membrane protein</topology>
    </subcellularLocation>
</comment>
<feature type="region of interest" description="Disordered" evidence="11">
    <location>
        <begin position="1"/>
        <end position="22"/>
    </location>
</feature>
<comment type="similarity">
    <text evidence="10">Belongs to the mitochondrial carrier (TC 2.A.29) family.</text>
</comment>
<evidence type="ECO:0000256" key="9">
    <source>
        <dbReference type="PROSITE-ProRule" id="PRU00282"/>
    </source>
</evidence>
<evidence type="ECO:0000256" key="3">
    <source>
        <dbReference type="ARBA" id="ARBA00022692"/>
    </source>
</evidence>
<evidence type="ECO:0000256" key="11">
    <source>
        <dbReference type="SAM" id="MobiDB-lite"/>
    </source>
</evidence>